<gene>
    <name evidence="2" type="ORF">ISF26_15210</name>
</gene>
<feature type="transmembrane region" description="Helical" evidence="1">
    <location>
        <begin position="88"/>
        <end position="114"/>
    </location>
</feature>
<keyword evidence="1" id="KW-0472">Membrane</keyword>
<feature type="transmembrane region" description="Helical" evidence="1">
    <location>
        <begin position="21"/>
        <end position="40"/>
    </location>
</feature>
<evidence type="ECO:0000313" key="3">
    <source>
        <dbReference type="Proteomes" id="UP001054846"/>
    </source>
</evidence>
<feature type="transmembrane region" description="Helical" evidence="1">
    <location>
        <begin position="176"/>
        <end position="204"/>
    </location>
</feature>
<sequence length="217" mass="24812">MKQLLYWAAEALAALSRNLRWMGWNLFLALVPLALSFWLFDPKRRRSPLWWGVAAVWLAFLPNAPYVLTDVIHLIEQIRGRGYSAWVITLALIPQYLLFILAGFEAYVLSLVLMGRYLRQQGLARLILPIELAIHALSAVGIHLGRFQRFNSWDIVTQPDAIVDDLFNDLIDKEPLLVMGITFAVVAGLYYLLKVVSLALIYYWRRGRAPDGAEWTA</sequence>
<accession>A0ABY3PHN6</accession>
<dbReference type="InterPro" id="IPR009793">
    <property type="entry name" value="DUF1361"/>
</dbReference>
<dbReference type="Pfam" id="PF07099">
    <property type="entry name" value="DUF1361"/>
    <property type="match status" value="1"/>
</dbReference>
<keyword evidence="1" id="KW-1133">Transmembrane helix</keyword>
<reference evidence="2 3" key="1">
    <citation type="journal article" date="2021" name="Genome Biol. Evol.">
        <title>Complete Genome Sequencing of a Novel Gloeobacter Species from a Waterfall Cave in Mexico.</title>
        <authorList>
            <person name="Saw J.H."/>
            <person name="Cardona T."/>
            <person name="Montejano G."/>
        </authorList>
    </citation>
    <scope>NUCLEOTIDE SEQUENCE [LARGE SCALE GENOMIC DNA]</scope>
    <source>
        <strain evidence="2">MG652769</strain>
    </source>
</reference>
<keyword evidence="3" id="KW-1185">Reference proteome</keyword>
<evidence type="ECO:0000313" key="2">
    <source>
        <dbReference type="EMBL" id="UFP93149.1"/>
    </source>
</evidence>
<proteinExistence type="predicted"/>
<dbReference type="EMBL" id="CP063845">
    <property type="protein sequence ID" value="UFP93149.1"/>
    <property type="molecule type" value="Genomic_DNA"/>
</dbReference>
<keyword evidence="1" id="KW-0812">Transmembrane</keyword>
<name>A0ABY3PHN6_9CYAN</name>
<organism evidence="2 3">
    <name type="scientific">Gloeobacter morelensis MG652769</name>
    <dbReference type="NCBI Taxonomy" id="2781736"/>
    <lineage>
        <taxon>Bacteria</taxon>
        <taxon>Bacillati</taxon>
        <taxon>Cyanobacteriota</taxon>
        <taxon>Cyanophyceae</taxon>
        <taxon>Gloeobacterales</taxon>
        <taxon>Gloeobacteraceae</taxon>
        <taxon>Gloeobacter</taxon>
        <taxon>Gloeobacter morelensis</taxon>
    </lineage>
</organism>
<evidence type="ECO:0000256" key="1">
    <source>
        <dbReference type="SAM" id="Phobius"/>
    </source>
</evidence>
<protein>
    <submittedName>
        <fullName evidence="2">DUF1361 domain-containing protein</fullName>
    </submittedName>
</protein>
<dbReference type="RefSeq" id="WP_230840150.1">
    <property type="nucleotide sequence ID" value="NZ_CP063845.1"/>
</dbReference>
<dbReference type="Proteomes" id="UP001054846">
    <property type="component" value="Chromosome"/>
</dbReference>
<feature type="transmembrane region" description="Helical" evidence="1">
    <location>
        <begin position="49"/>
        <end position="68"/>
    </location>
</feature>